<accession>A0ABW1NGA1</accession>
<evidence type="ECO:0000313" key="7">
    <source>
        <dbReference type="EMBL" id="MFC6081980.1"/>
    </source>
</evidence>
<dbReference type="InterPro" id="IPR050109">
    <property type="entry name" value="HTH-type_TetR-like_transc_reg"/>
</dbReference>
<dbReference type="InterPro" id="IPR023772">
    <property type="entry name" value="DNA-bd_HTH_TetR-type_CS"/>
</dbReference>
<organism evidence="7 8">
    <name type="scientific">Sphaerisporangium aureirubrum</name>
    <dbReference type="NCBI Taxonomy" id="1544736"/>
    <lineage>
        <taxon>Bacteria</taxon>
        <taxon>Bacillati</taxon>
        <taxon>Actinomycetota</taxon>
        <taxon>Actinomycetes</taxon>
        <taxon>Streptosporangiales</taxon>
        <taxon>Streptosporangiaceae</taxon>
        <taxon>Sphaerisporangium</taxon>
    </lineage>
</organism>
<protein>
    <submittedName>
        <fullName evidence="7">TetR/AcrR family transcriptional regulator</fullName>
    </submittedName>
</protein>
<dbReference type="Gene3D" id="1.10.357.10">
    <property type="entry name" value="Tetracycline Repressor, domain 2"/>
    <property type="match status" value="1"/>
</dbReference>
<comment type="caution">
    <text evidence="7">The sequence shown here is derived from an EMBL/GenBank/DDBJ whole genome shotgun (WGS) entry which is preliminary data.</text>
</comment>
<feature type="DNA-binding region" description="H-T-H motif" evidence="4">
    <location>
        <begin position="37"/>
        <end position="56"/>
    </location>
</feature>
<dbReference type="PANTHER" id="PTHR30055:SF234">
    <property type="entry name" value="HTH-TYPE TRANSCRIPTIONAL REGULATOR BETI"/>
    <property type="match status" value="1"/>
</dbReference>
<reference evidence="8" key="1">
    <citation type="journal article" date="2019" name="Int. J. Syst. Evol. Microbiol.">
        <title>The Global Catalogue of Microorganisms (GCM) 10K type strain sequencing project: providing services to taxonomists for standard genome sequencing and annotation.</title>
        <authorList>
            <consortium name="The Broad Institute Genomics Platform"/>
            <consortium name="The Broad Institute Genome Sequencing Center for Infectious Disease"/>
            <person name="Wu L."/>
            <person name="Ma J."/>
        </authorList>
    </citation>
    <scope>NUCLEOTIDE SEQUENCE [LARGE SCALE GENOMIC DNA]</scope>
    <source>
        <strain evidence="8">JCM 30346</strain>
    </source>
</reference>
<evidence type="ECO:0000313" key="8">
    <source>
        <dbReference type="Proteomes" id="UP001596137"/>
    </source>
</evidence>
<dbReference type="InterPro" id="IPR001647">
    <property type="entry name" value="HTH_TetR"/>
</dbReference>
<dbReference type="InterPro" id="IPR009057">
    <property type="entry name" value="Homeodomain-like_sf"/>
</dbReference>
<evidence type="ECO:0000256" key="2">
    <source>
        <dbReference type="ARBA" id="ARBA00023125"/>
    </source>
</evidence>
<gene>
    <name evidence="7" type="ORF">ACFP1K_12495</name>
</gene>
<feature type="region of interest" description="Disordered" evidence="5">
    <location>
        <begin position="209"/>
        <end position="234"/>
    </location>
</feature>
<sequence length="234" mass="25407">MAVGSSRDRAAEDLTARARIRDAALRLFADRGIDGASIRDIAAEAGVSSGLVRHHFGSKEALRDACDSYAMNRLNHLRDEMFPGGHLNAGLMVEVHPEALLLQRYLSRSMVDGSDAASAMFDEMVLLGERWLDQQDITVSDPRAYVAVLVAMQSGLYVMHEQLSRALGADVLGAEGHLRMSRGLVEFYSHALLSPEVAGELLAALERVQRGSPTGGARHTARPKENGDDRGDSR</sequence>
<evidence type="ECO:0000259" key="6">
    <source>
        <dbReference type="PROSITE" id="PS50977"/>
    </source>
</evidence>
<dbReference type="PANTHER" id="PTHR30055">
    <property type="entry name" value="HTH-TYPE TRANSCRIPTIONAL REGULATOR RUTR"/>
    <property type="match status" value="1"/>
</dbReference>
<keyword evidence="8" id="KW-1185">Reference proteome</keyword>
<feature type="domain" description="HTH tetR-type" evidence="6">
    <location>
        <begin position="14"/>
        <end position="74"/>
    </location>
</feature>
<dbReference type="PRINTS" id="PR00455">
    <property type="entry name" value="HTHTETR"/>
</dbReference>
<dbReference type="PROSITE" id="PS50977">
    <property type="entry name" value="HTH_TETR_2"/>
    <property type="match status" value="1"/>
</dbReference>
<keyword evidence="2 4" id="KW-0238">DNA-binding</keyword>
<feature type="compositionally biased region" description="Basic and acidic residues" evidence="5">
    <location>
        <begin position="222"/>
        <end position="234"/>
    </location>
</feature>
<evidence type="ECO:0000256" key="4">
    <source>
        <dbReference type="PROSITE-ProRule" id="PRU00335"/>
    </source>
</evidence>
<evidence type="ECO:0000256" key="5">
    <source>
        <dbReference type="SAM" id="MobiDB-lite"/>
    </source>
</evidence>
<dbReference type="Pfam" id="PF00440">
    <property type="entry name" value="TetR_N"/>
    <property type="match status" value="1"/>
</dbReference>
<dbReference type="Proteomes" id="UP001596137">
    <property type="component" value="Unassembled WGS sequence"/>
</dbReference>
<keyword evidence="1" id="KW-0805">Transcription regulation</keyword>
<proteinExistence type="predicted"/>
<name>A0ABW1NGA1_9ACTN</name>
<evidence type="ECO:0000256" key="1">
    <source>
        <dbReference type="ARBA" id="ARBA00023015"/>
    </source>
</evidence>
<evidence type="ECO:0000256" key="3">
    <source>
        <dbReference type="ARBA" id="ARBA00023163"/>
    </source>
</evidence>
<dbReference type="SUPFAM" id="SSF46689">
    <property type="entry name" value="Homeodomain-like"/>
    <property type="match status" value="1"/>
</dbReference>
<keyword evidence="3" id="KW-0804">Transcription</keyword>
<dbReference type="PROSITE" id="PS01081">
    <property type="entry name" value="HTH_TETR_1"/>
    <property type="match status" value="1"/>
</dbReference>
<dbReference type="EMBL" id="JBHSRF010000013">
    <property type="protein sequence ID" value="MFC6081980.1"/>
    <property type="molecule type" value="Genomic_DNA"/>
</dbReference>
<dbReference type="RefSeq" id="WP_380751032.1">
    <property type="nucleotide sequence ID" value="NZ_JBHSRF010000013.1"/>
</dbReference>